<sequence>MEFVACTFDAHATPILEILNDAIVNSTALYDYKPRTIDNMVSWFAAKDVGRFPVIGAVDQRGTLMGFASYGTFRAWPAYKYSVEHSIYIHASHRGQGLGFKLMQKLIEAATAQNYHVMVGGIDVTNASSIALHERLGFTHAGTIREAGFKFGRWLDLAFYQKTLATPAIPVDG</sequence>
<dbReference type="PROSITE" id="PS51186">
    <property type="entry name" value="GNAT"/>
    <property type="match status" value="1"/>
</dbReference>
<comment type="catalytic activity">
    <reaction evidence="4">
        <text>L-methionine sulfone + acetyl-CoA = N-acetyl-L-methionine sulfone + CoA + H(+)</text>
        <dbReference type="Rhea" id="RHEA:47656"/>
        <dbReference type="ChEBI" id="CHEBI:15378"/>
        <dbReference type="ChEBI" id="CHEBI:57287"/>
        <dbReference type="ChEBI" id="CHEBI:57288"/>
        <dbReference type="ChEBI" id="CHEBI:87824"/>
        <dbReference type="ChEBI" id="CHEBI:87825"/>
    </reaction>
</comment>
<dbReference type="InterPro" id="IPR000182">
    <property type="entry name" value="GNAT_dom"/>
</dbReference>
<evidence type="ECO:0000256" key="4">
    <source>
        <dbReference type="ARBA" id="ARBA00051334"/>
    </source>
</evidence>
<keyword evidence="1 6" id="KW-0808">Transferase</keyword>
<reference evidence="6 7" key="1">
    <citation type="submission" date="2020-08" db="EMBL/GenBank/DDBJ databases">
        <title>Genomic Encyclopedia of Type Strains, Phase IV (KMG-IV): sequencing the most valuable type-strain genomes for metagenomic binning, comparative biology and taxonomic classification.</title>
        <authorList>
            <person name="Goeker M."/>
        </authorList>
    </citation>
    <scope>NUCLEOTIDE SEQUENCE [LARGE SCALE GENOMIC DNA]</scope>
    <source>
        <strain evidence="6 7">DSM 26723</strain>
    </source>
</reference>
<evidence type="ECO:0000256" key="2">
    <source>
        <dbReference type="ARBA" id="ARBA00023315"/>
    </source>
</evidence>
<dbReference type="CDD" id="cd04301">
    <property type="entry name" value="NAT_SF"/>
    <property type="match status" value="1"/>
</dbReference>
<dbReference type="EMBL" id="JACHHZ010000004">
    <property type="protein sequence ID" value="MBB6094752.1"/>
    <property type="molecule type" value="Genomic_DNA"/>
</dbReference>
<dbReference type="GO" id="GO:0102971">
    <property type="term" value="F:phosphinothricin N-acetyltransferase activity"/>
    <property type="evidence" value="ECO:0007669"/>
    <property type="project" value="UniProtKB-EC"/>
</dbReference>
<dbReference type="PANTHER" id="PTHR43072:SF23">
    <property type="entry name" value="UPF0039 PROTEIN C11D3.02C"/>
    <property type="match status" value="1"/>
</dbReference>
<dbReference type="PANTHER" id="PTHR43072">
    <property type="entry name" value="N-ACETYLTRANSFERASE"/>
    <property type="match status" value="1"/>
</dbReference>
<dbReference type="Pfam" id="PF00583">
    <property type="entry name" value="Acetyltransf_1"/>
    <property type="match status" value="1"/>
</dbReference>
<dbReference type="RefSeq" id="WP_184334155.1">
    <property type="nucleotide sequence ID" value="NZ_JACHHZ010000004.1"/>
</dbReference>
<name>A0A841HRU5_9GAMM</name>
<dbReference type="Proteomes" id="UP000588068">
    <property type="component" value="Unassembled WGS sequence"/>
</dbReference>
<dbReference type="SUPFAM" id="SSF55729">
    <property type="entry name" value="Acyl-CoA N-acyltransferases (Nat)"/>
    <property type="match status" value="1"/>
</dbReference>
<comment type="catalytic activity">
    <reaction evidence="3">
        <text>L-methionine sulfoximine + acetyl-CoA = N-acetyl-L-methionine sulfoximine + CoA + H(+)</text>
        <dbReference type="Rhea" id="RHEA:47660"/>
        <dbReference type="ChEBI" id="CHEBI:15378"/>
        <dbReference type="ChEBI" id="CHEBI:57287"/>
        <dbReference type="ChEBI" id="CHEBI:57288"/>
        <dbReference type="ChEBI" id="CHEBI:87826"/>
        <dbReference type="ChEBI" id="CHEBI:87827"/>
    </reaction>
</comment>
<organism evidence="6 7">
    <name type="scientific">Povalibacter uvarum</name>
    <dbReference type="NCBI Taxonomy" id="732238"/>
    <lineage>
        <taxon>Bacteria</taxon>
        <taxon>Pseudomonadati</taxon>
        <taxon>Pseudomonadota</taxon>
        <taxon>Gammaproteobacteria</taxon>
        <taxon>Steroidobacterales</taxon>
        <taxon>Steroidobacteraceae</taxon>
        <taxon>Povalibacter</taxon>
    </lineage>
</organism>
<accession>A0A841HRU5</accession>
<evidence type="ECO:0000259" key="5">
    <source>
        <dbReference type="PROSITE" id="PS51186"/>
    </source>
</evidence>
<protein>
    <submittedName>
        <fullName evidence="6">Phosphinothricin acetyltransferase</fullName>
        <ecNumber evidence="6">2.3.1.183</ecNumber>
    </submittedName>
</protein>
<comment type="caution">
    <text evidence="6">The sequence shown here is derived from an EMBL/GenBank/DDBJ whole genome shotgun (WGS) entry which is preliminary data.</text>
</comment>
<feature type="domain" description="N-acetyltransferase" evidence="5">
    <location>
        <begin position="1"/>
        <end position="160"/>
    </location>
</feature>
<keyword evidence="2 6" id="KW-0012">Acyltransferase</keyword>
<dbReference type="FunFam" id="3.40.630.30:FF:000026">
    <property type="entry name" value="Phosphinothricin acetyltransferase"/>
    <property type="match status" value="1"/>
</dbReference>
<dbReference type="Gene3D" id="3.40.630.30">
    <property type="match status" value="1"/>
</dbReference>
<proteinExistence type="predicted"/>
<gene>
    <name evidence="6" type="ORF">HNQ60_003639</name>
</gene>
<keyword evidence="7" id="KW-1185">Reference proteome</keyword>
<evidence type="ECO:0000256" key="1">
    <source>
        <dbReference type="ARBA" id="ARBA00022679"/>
    </source>
</evidence>
<evidence type="ECO:0000313" key="6">
    <source>
        <dbReference type="EMBL" id="MBB6094752.1"/>
    </source>
</evidence>
<dbReference type="AlphaFoldDB" id="A0A841HRU5"/>
<evidence type="ECO:0000256" key="3">
    <source>
        <dbReference type="ARBA" id="ARBA00050603"/>
    </source>
</evidence>
<evidence type="ECO:0000313" key="7">
    <source>
        <dbReference type="Proteomes" id="UP000588068"/>
    </source>
</evidence>
<dbReference type="InterPro" id="IPR016181">
    <property type="entry name" value="Acyl_CoA_acyltransferase"/>
</dbReference>
<dbReference type="EC" id="2.3.1.183" evidence="6"/>